<evidence type="ECO:0000313" key="3">
    <source>
        <dbReference type="EMBL" id="KAF4203307.1"/>
    </source>
</evidence>
<reference evidence="3" key="3">
    <citation type="submission" date="2020-04" db="EMBL/GenBank/DDBJ databases">
        <authorList>
            <person name="Santos R.A.C."/>
            <person name="Steenwyk J.L."/>
            <person name="Rivero-Menendez O."/>
            <person name="Mead M.E."/>
            <person name="Silva L.P."/>
            <person name="Bastos R.W."/>
            <person name="Alastruey-Izquierdo A."/>
            <person name="Goldman G.H."/>
            <person name="Rokas A."/>
        </authorList>
    </citation>
    <scope>NUCLEOTIDE SEQUENCE</scope>
    <source>
        <strain evidence="3">CNM-CM8927</strain>
    </source>
</reference>
<organism evidence="3 5">
    <name type="scientific">Aspergillus lentulus</name>
    <dbReference type="NCBI Taxonomy" id="293939"/>
    <lineage>
        <taxon>Eukaryota</taxon>
        <taxon>Fungi</taxon>
        <taxon>Dikarya</taxon>
        <taxon>Ascomycota</taxon>
        <taxon>Pezizomycotina</taxon>
        <taxon>Eurotiomycetes</taxon>
        <taxon>Eurotiomycetidae</taxon>
        <taxon>Eurotiales</taxon>
        <taxon>Aspergillaceae</taxon>
        <taxon>Aspergillus</taxon>
        <taxon>Aspergillus subgen. Fumigati</taxon>
    </lineage>
</organism>
<protein>
    <submittedName>
        <fullName evidence="2">Oxidoreductase AflY</fullName>
    </submittedName>
</protein>
<evidence type="ECO:0000313" key="5">
    <source>
        <dbReference type="Proteomes" id="UP000649114"/>
    </source>
</evidence>
<dbReference type="Proteomes" id="UP000649114">
    <property type="component" value="Unassembled WGS sequence"/>
</dbReference>
<evidence type="ECO:0000313" key="4">
    <source>
        <dbReference type="Proteomes" id="UP000051487"/>
    </source>
</evidence>
<name>A0AAN5YKV0_ASPLE</name>
<dbReference type="PANTHER" id="PTHR35870">
    <property type="entry name" value="PROTEIN, PUTATIVE (AFU_ORTHOLOGUE AFUA_5G03330)-RELATED"/>
    <property type="match status" value="1"/>
</dbReference>
<dbReference type="EMBL" id="JAAAPU010000082">
    <property type="protein sequence ID" value="KAF4203307.1"/>
    <property type="molecule type" value="Genomic_DNA"/>
</dbReference>
<accession>A0AAN5YKV0</accession>
<evidence type="ECO:0000313" key="2">
    <source>
        <dbReference type="EMBL" id="GAQ08925.1"/>
    </source>
</evidence>
<dbReference type="AlphaFoldDB" id="A0AAN5YKV0"/>
<dbReference type="Proteomes" id="UP000051487">
    <property type="component" value="Unassembled WGS sequence"/>
</dbReference>
<dbReference type="Pfam" id="PF14027">
    <property type="entry name" value="Questin_oxidase"/>
    <property type="match status" value="1"/>
</dbReference>
<proteinExistence type="predicted"/>
<keyword evidence="1" id="KW-0560">Oxidoreductase</keyword>
<gene>
    <name evidence="2" type="ORF">ALT_6246</name>
    <name evidence="3" type="ORF">CNMCM8927_008899</name>
</gene>
<evidence type="ECO:0000256" key="1">
    <source>
        <dbReference type="ARBA" id="ARBA00023002"/>
    </source>
</evidence>
<dbReference type="InterPro" id="IPR025337">
    <property type="entry name" value="Questin_oxidase-like"/>
</dbReference>
<comment type="caution">
    <text evidence="3">The sequence shown here is derived from an EMBL/GenBank/DDBJ whole genome shotgun (WGS) entry which is preliminary data.</text>
</comment>
<dbReference type="GO" id="GO:0016491">
    <property type="term" value="F:oxidoreductase activity"/>
    <property type="evidence" value="ECO:0007669"/>
    <property type="project" value="UniProtKB-KW"/>
</dbReference>
<reference evidence="3" key="2">
    <citation type="journal article" date="2020" name="bioRxiv">
        <title>Genomic and phenotypic heterogeneity of clinical isolates of the human pathogens Aspergillus fumigatus, Aspergillus lentulus and Aspergillus fumigatiaffinis.</title>
        <authorList>
            <person name="dos Santos R.A.C."/>
            <person name="Steenwyk J.L."/>
            <person name="Rivero-Menendez O."/>
            <person name="Mead M.E."/>
            <person name="Silva L.P."/>
            <person name="Bastos R.W."/>
            <person name="Alastruey-Izquierdo A."/>
            <person name="Goldman G.H."/>
            <person name="Rokas A."/>
        </authorList>
    </citation>
    <scope>NUCLEOTIDE SEQUENCE</scope>
    <source>
        <strain evidence="3">CNM-CM8927</strain>
    </source>
</reference>
<sequence>MATARKIQLSTANSGIFNVELKEDSARAASEVLQEDLEKHHMFFNESGFHNHIVHHILTIYALGATPDEIRAAYDHNKTYQRPVLPTTQSVVESMHDKTQFQQHLGNEKHFPNYLAFFQQEIEKKGVADVLNEYLFSGSECAETMLARLFGGLLHPLIHLGFGLEFDQPAIVAEALAQTAVHEDWIGRLYLLPVEKAAGGIGKPGKKTMLQILNEIRADKKLAGSVKWEDGNKIRDGVLKRAPDEMIKYAAQVSVSAEQMEEKLAELLNLVAYFTGAAQRPPKQVKLDFFLMHCVTSSIFLSKIVTLPYLDTRTKLRVLEWKGRADLVFYVSRGVPNLLLEEVTTYEAPNDWKTIFHESSVHPRDDGHLSKLVRALANGEKVCRPFEARAEELGLLITGDMWLKIANMGKADTWIRSIDSTKGDQMNTMWVRSTGFEEAWKDFHDRPRL</sequence>
<dbReference type="EMBL" id="BCLY01000012">
    <property type="protein sequence ID" value="GAQ08925.1"/>
    <property type="molecule type" value="Genomic_DNA"/>
</dbReference>
<reference evidence="2 4" key="1">
    <citation type="submission" date="2015-11" db="EMBL/GenBank/DDBJ databases">
        <title>Aspergillus lentulus strain IFM 54703T.</title>
        <authorList>
            <person name="Kusuya Y."/>
            <person name="Sakai K."/>
            <person name="Kamei K."/>
            <person name="Takahashi H."/>
            <person name="Yaguchi T."/>
        </authorList>
    </citation>
    <scope>NUCLEOTIDE SEQUENCE [LARGE SCALE GENOMIC DNA]</scope>
    <source>
        <strain evidence="2 4">IFM 54703</strain>
    </source>
</reference>
<dbReference type="PANTHER" id="PTHR35870:SF1">
    <property type="entry name" value="PROTEIN, PUTATIVE (AFU_ORTHOLOGUE AFUA_5G03330)-RELATED"/>
    <property type="match status" value="1"/>
</dbReference>